<proteinExistence type="predicted"/>
<reference evidence="3" key="1">
    <citation type="journal article" date="2018" name="Nat. Microbiol.">
        <title>Leveraging single-cell genomics to expand the fungal tree of life.</title>
        <authorList>
            <person name="Ahrendt S.R."/>
            <person name="Quandt C.A."/>
            <person name="Ciobanu D."/>
            <person name="Clum A."/>
            <person name="Salamov A."/>
            <person name="Andreopoulos B."/>
            <person name="Cheng J.F."/>
            <person name="Woyke T."/>
            <person name="Pelin A."/>
            <person name="Henrissat B."/>
            <person name="Reynolds N.K."/>
            <person name="Benny G.L."/>
            <person name="Smith M.E."/>
            <person name="James T.Y."/>
            <person name="Grigoriev I.V."/>
        </authorList>
    </citation>
    <scope>NUCLEOTIDE SEQUENCE [LARGE SCALE GENOMIC DNA]</scope>
</reference>
<dbReference type="EMBL" id="ML000846">
    <property type="protein sequence ID" value="RKO83783.1"/>
    <property type="molecule type" value="Genomic_DNA"/>
</dbReference>
<feature type="region of interest" description="Disordered" evidence="1">
    <location>
        <begin position="69"/>
        <end position="150"/>
    </location>
</feature>
<feature type="non-terminal residue" evidence="2">
    <location>
        <position position="1"/>
    </location>
</feature>
<feature type="region of interest" description="Disordered" evidence="1">
    <location>
        <begin position="322"/>
        <end position="349"/>
    </location>
</feature>
<feature type="non-terminal residue" evidence="2">
    <location>
        <position position="349"/>
    </location>
</feature>
<accession>A0A4P9VYE9</accession>
<evidence type="ECO:0000313" key="2">
    <source>
        <dbReference type="EMBL" id="RKO83783.1"/>
    </source>
</evidence>
<protein>
    <submittedName>
        <fullName evidence="2">Uncharacterized protein</fullName>
    </submittedName>
</protein>
<name>A0A4P9VYE9_9FUNG</name>
<sequence>KRTKVAPLKRRILQELIPKILPVALSDDSGSSLAACVAQLWGTRTPYLRCRRFRTASFNSYPPLTTIPALYPPFRPSDHPSDQEWEGEDEGEEIGSDREDEEDGREGSGSEIGDEEDWLVPHGYLSDGEGAVSEKDGFESDEDGDVKDKRTKVAPLKRRILQELIPKILPVALSDDSGSSLAACVAQLWGRPTIDPFEGPLAKSAVPDSDAILGPKKTNKRARPMFPEDHVPALVQAMLEQLQTTYSDVSKAQLENKKASWHIREAYTNLPATSISIATPNNPTKKQRTSLAGFFVRPAASLTVVPDSGIVDDPVLDVAENAKQKRSAADVSLATDSTPSMKQMTAAAE</sequence>
<gene>
    <name evidence="2" type="ORF">BDK51DRAFT_27909</name>
</gene>
<keyword evidence="3" id="KW-1185">Reference proteome</keyword>
<feature type="compositionally biased region" description="Polar residues" evidence="1">
    <location>
        <begin position="334"/>
        <end position="343"/>
    </location>
</feature>
<feature type="compositionally biased region" description="Acidic residues" evidence="1">
    <location>
        <begin position="83"/>
        <end position="104"/>
    </location>
</feature>
<organism evidence="2 3">
    <name type="scientific">Blyttiomyces helicus</name>
    <dbReference type="NCBI Taxonomy" id="388810"/>
    <lineage>
        <taxon>Eukaryota</taxon>
        <taxon>Fungi</taxon>
        <taxon>Fungi incertae sedis</taxon>
        <taxon>Chytridiomycota</taxon>
        <taxon>Chytridiomycota incertae sedis</taxon>
        <taxon>Chytridiomycetes</taxon>
        <taxon>Chytridiomycetes incertae sedis</taxon>
        <taxon>Blyttiomyces</taxon>
    </lineage>
</organism>
<evidence type="ECO:0000313" key="3">
    <source>
        <dbReference type="Proteomes" id="UP000269721"/>
    </source>
</evidence>
<dbReference type="Proteomes" id="UP000269721">
    <property type="component" value="Unassembled WGS sequence"/>
</dbReference>
<dbReference type="AlphaFoldDB" id="A0A4P9VYE9"/>
<evidence type="ECO:0000256" key="1">
    <source>
        <dbReference type="SAM" id="MobiDB-lite"/>
    </source>
</evidence>